<evidence type="ECO:0000256" key="2">
    <source>
        <dbReference type="ARBA" id="ARBA00022475"/>
    </source>
</evidence>
<dbReference type="InterPro" id="IPR001123">
    <property type="entry name" value="LeuE-type"/>
</dbReference>
<evidence type="ECO:0000256" key="1">
    <source>
        <dbReference type="ARBA" id="ARBA00004651"/>
    </source>
</evidence>
<comment type="caution">
    <text evidence="7">The sequence shown here is derived from an EMBL/GenBank/DDBJ whole genome shotgun (WGS) entry which is preliminary data.</text>
</comment>
<dbReference type="Proteomes" id="UP000265955">
    <property type="component" value="Unassembled WGS sequence"/>
</dbReference>
<evidence type="ECO:0000256" key="6">
    <source>
        <dbReference type="SAM" id="Phobius"/>
    </source>
</evidence>
<feature type="transmembrane region" description="Helical" evidence="6">
    <location>
        <begin position="115"/>
        <end position="135"/>
    </location>
</feature>
<dbReference type="PANTHER" id="PTHR30086">
    <property type="entry name" value="ARGININE EXPORTER PROTEIN ARGO"/>
    <property type="match status" value="1"/>
</dbReference>
<evidence type="ECO:0000256" key="4">
    <source>
        <dbReference type="ARBA" id="ARBA00022989"/>
    </source>
</evidence>
<dbReference type="Pfam" id="PF01810">
    <property type="entry name" value="LysE"/>
    <property type="match status" value="1"/>
</dbReference>
<dbReference type="OrthoDB" id="5638726at2"/>
<feature type="transmembrane region" description="Helical" evidence="6">
    <location>
        <begin position="46"/>
        <end position="71"/>
    </location>
</feature>
<sequence length="212" mass="22665">MAVIHEKEIALLTYYLKGLGLGAGLIVAIGSQNAHVLRMGLQRQHVALTVLVCIVCETLLIAAGVAGVGAAIERQPLLVDLARWGGASFLAWYGLRAWRSAFAPQALQARASAQLNLRQALLTVLAVTLLNPHVYLDTVLLLGTVGAQQGPQQKWWFAAGAMSAALVWFTLLGFGARLLSHWFVKPAAWRMLDGVIGAVMLLLAATLILQPG</sequence>
<keyword evidence="8" id="KW-1185">Reference proteome</keyword>
<keyword evidence="3 6" id="KW-0812">Transmembrane</keyword>
<organism evidence="7 8">
    <name type="scientific">Noviherbaspirillum saxi</name>
    <dbReference type="NCBI Taxonomy" id="2320863"/>
    <lineage>
        <taxon>Bacteria</taxon>
        <taxon>Pseudomonadati</taxon>
        <taxon>Pseudomonadota</taxon>
        <taxon>Betaproteobacteria</taxon>
        <taxon>Burkholderiales</taxon>
        <taxon>Oxalobacteraceae</taxon>
        <taxon>Noviherbaspirillum</taxon>
    </lineage>
</organism>
<accession>A0A3A3G5I4</accession>
<dbReference type="RefSeq" id="WP_119767336.1">
    <property type="nucleotide sequence ID" value="NZ_QYUO01000001.1"/>
</dbReference>
<evidence type="ECO:0000313" key="8">
    <source>
        <dbReference type="Proteomes" id="UP000265955"/>
    </source>
</evidence>
<feature type="transmembrane region" description="Helical" evidence="6">
    <location>
        <begin position="191"/>
        <end position="209"/>
    </location>
</feature>
<dbReference type="GO" id="GO:0005886">
    <property type="term" value="C:plasma membrane"/>
    <property type="evidence" value="ECO:0007669"/>
    <property type="project" value="UniProtKB-SubCell"/>
</dbReference>
<dbReference type="PANTHER" id="PTHR30086:SF20">
    <property type="entry name" value="ARGININE EXPORTER PROTEIN ARGO-RELATED"/>
    <property type="match status" value="1"/>
</dbReference>
<keyword evidence="5 6" id="KW-0472">Membrane</keyword>
<evidence type="ECO:0000313" key="7">
    <source>
        <dbReference type="EMBL" id="RJF97385.1"/>
    </source>
</evidence>
<gene>
    <name evidence="7" type="ORF">D3871_01695</name>
</gene>
<dbReference type="EMBL" id="QYUO01000001">
    <property type="protein sequence ID" value="RJF97385.1"/>
    <property type="molecule type" value="Genomic_DNA"/>
</dbReference>
<comment type="subcellular location">
    <subcellularLocation>
        <location evidence="1">Cell membrane</location>
        <topology evidence="1">Multi-pass membrane protein</topology>
    </subcellularLocation>
</comment>
<evidence type="ECO:0000256" key="5">
    <source>
        <dbReference type="ARBA" id="ARBA00023136"/>
    </source>
</evidence>
<dbReference type="GO" id="GO:0015171">
    <property type="term" value="F:amino acid transmembrane transporter activity"/>
    <property type="evidence" value="ECO:0007669"/>
    <property type="project" value="TreeGrafter"/>
</dbReference>
<proteinExistence type="predicted"/>
<dbReference type="AlphaFoldDB" id="A0A3A3G5I4"/>
<protein>
    <submittedName>
        <fullName evidence="7">Amino acid transporter</fullName>
    </submittedName>
</protein>
<reference evidence="8" key="1">
    <citation type="submission" date="2018-09" db="EMBL/GenBank/DDBJ databases">
        <authorList>
            <person name="Zhu H."/>
        </authorList>
    </citation>
    <scope>NUCLEOTIDE SEQUENCE [LARGE SCALE GENOMIC DNA]</scope>
    <source>
        <strain evidence="8">K1R23-30</strain>
    </source>
</reference>
<keyword evidence="2" id="KW-1003">Cell membrane</keyword>
<keyword evidence="4 6" id="KW-1133">Transmembrane helix</keyword>
<name>A0A3A3G5I4_9BURK</name>
<feature type="transmembrane region" description="Helical" evidence="6">
    <location>
        <begin position="155"/>
        <end position="179"/>
    </location>
</feature>
<feature type="transmembrane region" description="Helical" evidence="6">
    <location>
        <begin position="12"/>
        <end position="34"/>
    </location>
</feature>
<evidence type="ECO:0000256" key="3">
    <source>
        <dbReference type="ARBA" id="ARBA00022692"/>
    </source>
</evidence>